<evidence type="ECO:0000313" key="3">
    <source>
        <dbReference type="Proteomes" id="UP000006201"/>
    </source>
</evidence>
<organism evidence="2 3">
    <name type="scientific">Pseudoalteromonas tunicata D2</name>
    <dbReference type="NCBI Taxonomy" id="87626"/>
    <lineage>
        <taxon>Bacteria</taxon>
        <taxon>Pseudomonadati</taxon>
        <taxon>Pseudomonadota</taxon>
        <taxon>Gammaproteobacteria</taxon>
        <taxon>Alteromonadales</taxon>
        <taxon>Pseudoalteromonadaceae</taxon>
        <taxon>Pseudoalteromonas</taxon>
    </lineage>
</organism>
<dbReference type="RefSeq" id="WP_009838272.1">
    <property type="nucleotide sequence ID" value="NZ_AAOH01000003.1"/>
</dbReference>
<proteinExistence type="predicted"/>
<dbReference type="EMBL" id="AAOH01000003">
    <property type="protein sequence ID" value="EAR29011.1"/>
    <property type="molecule type" value="Genomic_DNA"/>
</dbReference>
<comment type="caution">
    <text evidence="2">The sequence shown here is derived from an EMBL/GenBank/DDBJ whole genome shotgun (WGS) entry which is preliminary data.</text>
</comment>
<name>A4C8U6_9GAMM</name>
<dbReference type="STRING" id="87626.PTD2_08204"/>
<reference evidence="2 3" key="1">
    <citation type="submission" date="2006-02" db="EMBL/GenBank/DDBJ databases">
        <authorList>
            <person name="Moran M.A."/>
            <person name="Kjelleberg S."/>
            <person name="Egan S."/>
            <person name="Saunders N."/>
            <person name="Thomas T."/>
            <person name="Ferriera S."/>
            <person name="Johnson J."/>
            <person name="Kravitz S."/>
            <person name="Halpern A."/>
            <person name="Remington K."/>
            <person name="Beeson K."/>
            <person name="Tran B."/>
            <person name="Rogers Y.-H."/>
            <person name="Friedman R."/>
            <person name="Venter J.C."/>
        </authorList>
    </citation>
    <scope>NUCLEOTIDE SEQUENCE [LARGE SCALE GENOMIC DNA]</scope>
    <source>
        <strain evidence="2 3">D2</strain>
    </source>
</reference>
<dbReference type="AlphaFoldDB" id="A4C8U6"/>
<dbReference type="eggNOG" id="ENOG50347WT">
    <property type="taxonomic scope" value="Bacteria"/>
</dbReference>
<evidence type="ECO:0000259" key="1">
    <source>
        <dbReference type="Pfam" id="PF16778"/>
    </source>
</evidence>
<evidence type="ECO:0000313" key="2">
    <source>
        <dbReference type="EMBL" id="EAR29011.1"/>
    </source>
</evidence>
<sequence>MNNQEFSVDVAQQAEQSRLNNLCQFRIDVERQGFSNVVPVFNSLDEVREVRSTLLTQADILINKADDQAQDSSALRQYRQALRDVTKQNIALGEAFNPFPALPSV</sequence>
<accession>A4C8U6</accession>
<dbReference type="InterPro" id="IPR031893">
    <property type="entry name" value="Phage_tail_APC"/>
</dbReference>
<keyword evidence="3" id="KW-1185">Reference proteome</keyword>
<protein>
    <recommendedName>
        <fullName evidence="1">Phage tail assembly chaperone-like domain-containing protein</fullName>
    </recommendedName>
</protein>
<dbReference type="Proteomes" id="UP000006201">
    <property type="component" value="Unassembled WGS sequence"/>
</dbReference>
<dbReference type="HOGENOM" id="CLU_2234261_0_0_6"/>
<dbReference type="OrthoDB" id="1685143at2"/>
<feature type="domain" description="Phage tail assembly chaperone-like" evidence="1">
    <location>
        <begin position="46"/>
        <end position="89"/>
    </location>
</feature>
<dbReference type="Pfam" id="PF16778">
    <property type="entry name" value="Phage_tail_APC"/>
    <property type="match status" value="1"/>
</dbReference>
<gene>
    <name evidence="2" type="ORF">PTD2_08204</name>
</gene>